<gene>
    <name evidence="2" type="ORF">I316_03656</name>
</gene>
<protein>
    <submittedName>
        <fullName evidence="2">Uncharacterized protein</fullName>
    </submittedName>
</protein>
<evidence type="ECO:0000313" key="2">
    <source>
        <dbReference type="EMBL" id="OCF34615.1"/>
    </source>
</evidence>
<keyword evidence="3" id="KW-1185">Reference proteome</keyword>
<proteinExistence type="predicted"/>
<dbReference type="Proteomes" id="UP000092666">
    <property type="component" value="Unassembled WGS sequence"/>
</dbReference>
<feature type="compositionally biased region" description="Basic residues" evidence="1">
    <location>
        <begin position="186"/>
        <end position="202"/>
    </location>
</feature>
<sequence>MQISLIVHHEGSHYTGVCMLQRVFEDVQPQLQPQSQPQPQSQLEPTPGQGSSGPSASPRQMSQEVVTLETSVPPRESSQHQAKRPRIILSTASPDPDPIPVPVSDKVSVPPTTLTQPTLPDTISDIDSDTEPLVLTGNKEPSAKKSKGKEAKDSVEDLERRLKAAKNKQMLEAAREYNRQRQADYRHRKKMGVVIPKGKKKD</sequence>
<dbReference type="EMBL" id="KV700124">
    <property type="protein sequence ID" value="OCF34615.1"/>
    <property type="molecule type" value="Genomic_DNA"/>
</dbReference>
<reference evidence="2 3" key="1">
    <citation type="submission" date="2013-07" db="EMBL/GenBank/DDBJ databases">
        <title>The Genome Sequence of Cryptococcus heveanensis BCC8398.</title>
        <authorList>
            <consortium name="The Broad Institute Genome Sequencing Platform"/>
            <person name="Cuomo C."/>
            <person name="Litvintseva A."/>
            <person name="Chen Y."/>
            <person name="Heitman J."/>
            <person name="Sun S."/>
            <person name="Springer D."/>
            <person name="Dromer F."/>
            <person name="Young S.K."/>
            <person name="Zeng Q."/>
            <person name="Gargeya S."/>
            <person name="Fitzgerald M."/>
            <person name="Abouelleil A."/>
            <person name="Alvarado L."/>
            <person name="Berlin A.M."/>
            <person name="Chapman S.B."/>
            <person name="Dewar J."/>
            <person name="Goldberg J."/>
            <person name="Griggs A."/>
            <person name="Gujja S."/>
            <person name="Hansen M."/>
            <person name="Howarth C."/>
            <person name="Imamovic A."/>
            <person name="Larimer J."/>
            <person name="McCowan C."/>
            <person name="Murphy C."/>
            <person name="Pearson M."/>
            <person name="Priest M."/>
            <person name="Roberts A."/>
            <person name="Saif S."/>
            <person name="Shea T."/>
            <person name="Sykes S."/>
            <person name="Wortman J."/>
            <person name="Nusbaum C."/>
            <person name="Birren B."/>
        </authorList>
    </citation>
    <scope>NUCLEOTIDE SEQUENCE [LARGE SCALE GENOMIC DNA]</scope>
    <source>
        <strain evidence="2 3">BCC8398</strain>
    </source>
</reference>
<feature type="compositionally biased region" description="Low complexity" evidence="1">
    <location>
        <begin position="102"/>
        <end position="120"/>
    </location>
</feature>
<feature type="compositionally biased region" description="Polar residues" evidence="1">
    <location>
        <begin position="59"/>
        <end position="70"/>
    </location>
</feature>
<evidence type="ECO:0000313" key="3">
    <source>
        <dbReference type="Proteomes" id="UP000092666"/>
    </source>
</evidence>
<feature type="compositionally biased region" description="Low complexity" evidence="1">
    <location>
        <begin position="28"/>
        <end position="58"/>
    </location>
</feature>
<feature type="region of interest" description="Disordered" evidence="1">
    <location>
        <begin position="177"/>
        <end position="202"/>
    </location>
</feature>
<name>A0A1B9GUQ6_9TREE</name>
<reference evidence="3" key="2">
    <citation type="submission" date="2013-12" db="EMBL/GenBank/DDBJ databases">
        <title>Evolution of pathogenesis and genome organization in the Tremellales.</title>
        <authorList>
            <person name="Cuomo C."/>
            <person name="Litvintseva A."/>
            <person name="Heitman J."/>
            <person name="Chen Y."/>
            <person name="Sun S."/>
            <person name="Springer D."/>
            <person name="Dromer F."/>
            <person name="Young S."/>
            <person name="Zeng Q."/>
            <person name="Chapman S."/>
            <person name="Gujja S."/>
            <person name="Saif S."/>
            <person name="Birren B."/>
        </authorList>
    </citation>
    <scope>NUCLEOTIDE SEQUENCE [LARGE SCALE GENOMIC DNA]</scope>
    <source>
        <strain evidence="3">BCC8398</strain>
    </source>
</reference>
<dbReference type="AlphaFoldDB" id="A0A1B9GUQ6"/>
<organism evidence="2 3">
    <name type="scientific">Kwoniella heveanensis BCC8398</name>
    <dbReference type="NCBI Taxonomy" id="1296120"/>
    <lineage>
        <taxon>Eukaryota</taxon>
        <taxon>Fungi</taxon>
        <taxon>Dikarya</taxon>
        <taxon>Basidiomycota</taxon>
        <taxon>Agaricomycotina</taxon>
        <taxon>Tremellomycetes</taxon>
        <taxon>Tremellales</taxon>
        <taxon>Cryptococcaceae</taxon>
        <taxon>Kwoniella</taxon>
    </lineage>
</organism>
<feature type="region of interest" description="Disordered" evidence="1">
    <location>
        <begin position="28"/>
        <end position="156"/>
    </location>
</feature>
<evidence type="ECO:0000256" key="1">
    <source>
        <dbReference type="SAM" id="MobiDB-lite"/>
    </source>
</evidence>
<accession>A0A1B9GUQ6</accession>